<organism evidence="2 3">
    <name type="scientific">Ralstonia solanacearum (strain Po82)</name>
    <dbReference type="NCBI Taxonomy" id="1031711"/>
    <lineage>
        <taxon>Bacteria</taxon>
        <taxon>Pseudomonadati</taxon>
        <taxon>Pseudomonadota</taxon>
        <taxon>Betaproteobacteria</taxon>
        <taxon>Burkholderiales</taxon>
        <taxon>Burkholderiaceae</taxon>
        <taxon>Ralstonia</taxon>
        <taxon>Ralstonia solanacearum species complex</taxon>
    </lineage>
</organism>
<dbReference type="KEGG" id="rsn:RSPO_m00741"/>
<feature type="region of interest" description="Disordered" evidence="1">
    <location>
        <begin position="1"/>
        <end position="40"/>
    </location>
</feature>
<geneLocation type="plasmid" evidence="3"/>
<dbReference type="EMBL" id="CP002820">
    <property type="protein sequence ID" value="AEG71379.1"/>
    <property type="molecule type" value="Genomic_DNA"/>
</dbReference>
<gene>
    <name evidence="2" type="ordered locus">RSPO_m00741</name>
</gene>
<accession>F6GA10</accession>
<evidence type="ECO:0000313" key="3">
    <source>
        <dbReference type="Proteomes" id="UP000007953"/>
    </source>
</evidence>
<protein>
    <submittedName>
        <fullName evidence="2">Uncharacterized protein</fullName>
    </submittedName>
</protein>
<reference evidence="2 3" key="1">
    <citation type="journal article" date="2011" name="J. Bacteriol.">
        <title>Complete genome sequence of the plant pathogen Ralstonia solanacearum strain Po82.</title>
        <authorList>
            <person name="Xu J."/>
            <person name="Zheng H.J."/>
            <person name="Liu L."/>
            <person name="Pan Z.C."/>
            <person name="Prior P."/>
            <person name="Tang B."/>
            <person name="Xu J.S."/>
            <person name="Zhang H."/>
            <person name="Tian Q."/>
            <person name="Zhang L.Q."/>
            <person name="Feng J."/>
        </authorList>
    </citation>
    <scope>NUCLEOTIDE SEQUENCE [LARGE SCALE GENOMIC DNA]</scope>
    <source>
        <strain evidence="3">Po82</strain>
    </source>
</reference>
<sequence>MRAATRNIACAKDRSEARDNTADPQALQSQRSGVRRMISS</sequence>
<dbReference type="Proteomes" id="UP000007953">
    <property type="component" value="Plasmid megaplasmid"/>
</dbReference>
<evidence type="ECO:0000313" key="2">
    <source>
        <dbReference type="EMBL" id="AEG71379.1"/>
    </source>
</evidence>
<name>F6GA10_RALS8</name>
<feature type="compositionally biased region" description="Basic and acidic residues" evidence="1">
    <location>
        <begin position="11"/>
        <end position="21"/>
    </location>
</feature>
<feature type="compositionally biased region" description="Polar residues" evidence="1">
    <location>
        <begin position="22"/>
        <end position="40"/>
    </location>
</feature>
<proteinExistence type="predicted"/>
<keyword evidence="2" id="KW-0614">Plasmid</keyword>
<dbReference type="PATRIC" id="fig|1031711.3.peg.3958"/>
<dbReference type="HOGENOM" id="CLU_3295423_0_0_4"/>
<dbReference type="AlphaFoldDB" id="F6GA10"/>
<evidence type="ECO:0000256" key="1">
    <source>
        <dbReference type="SAM" id="MobiDB-lite"/>
    </source>
</evidence>